<sequence>MSSAKLHPPRKPQTPPLNPLPQLIQTSSGLALLELQGAINVPLDSSGQALKDTFEIGKIDFPDYVPDAEGSAWMKRVHMHIGQHQRLTGEVKKLPKAIAIIRRRENRMLENSAGTYREEGENLEVVEIVKYEIVFSNRPEPVGTANAV</sequence>
<dbReference type="Pfam" id="PF09696">
    <property type="entry name" value="Ctf8"/>
    <property type="match status" value="1"/>
</dbReference>
<dbReference type="GO" id="GO:0007064">
    <property type="term" value="P:mitotic sister chromatid cohesion"/>
    <property type="evidence" value="ECO:0007669"/>
    <property type="project" value="InterPro"/>
</dbReference>
<evidence type="ECO:0000256" key="6">
    <source>
        <dbReference type="ARBA" id="ARBA00038447"/>
    </source>
</evidence>
<evidence type="ECO:0000313" key="9">
    <source>
        <dbReference type="Proteomes" id="UP001251528"/>
    </source>
</evidence>
<evidence type="ECO:0000313" key="8">
    <source>
        <dbReference type="EMBL" id="KAK2593789.1"/>
    </source>
</evidence>
<comment type="subcellular location">
    <subcellularLocation>
        <location evidence="1">Nucleus</location>
    </subcellularLocation>
</comment>
<dbReference type="GO" id="GO:0003677">
    <property type="term" value="F:DNA binding"/>
    <property type="evidence" value="ECO:0007669"/>
    <property type="project" value="UniProtKB-KW"/>
</dbReference>
<accession>A0AAJ0FVY4</accession>
<dbReference type="GO" id="GO:0031390">
    <property type="term" value="C:Ctf18 RFC-like complex"/>
    <property type="evidence" value="ECO:0007669"/>
    <property type="project" value="InterPro"/>
</dbReference>
<evidence type="ECO:0000256" key="1">
    <source>
        <dbReference type="ARBA" id="ARBA00004123"/>
    </source>
</evidence>
<keyword evidence="9" id="KW-1185">Reference proteome</keyword>
<dbReference type="Proteomes" id="UP001251528">
    <property type="component" value="Unassembled WGS sequence"/>
</dbReference>
<feature type="region of interest" description="Disordered" evidence="7">
    <location>
        <begin position="1"/>
        <end position="20"/>
    </location>
</feature>
<evidence type="ECO:0000256" key="3">
    <source>
        <dbReference type="ARBA" id="ARBA00023125"/>
    </source>
</evidence>
<dbReference type="GO" id="GO:0006260">
    <property type="term" value="P:DNA replication"/>
    <property type="evidence" value="ECO:0007669"/>
    <property type="project" value="UniProtKB-KW"/>
</dbReference>
<protein>
    <recommendedName>
        <fullName evidence="10">Chromosome transmission fidelity protein 8</fullName>
    </recommendedName>
</protein>
<reference evidence="8" key="1">
    <citation type="submission" date="2023-06" db="EMBL/GenBank/DDBJ databases">
        <title>Conoideocrella luteorostrata (Hypocreales: Clavicipitaceae), a potential biocontrol fungus for elongate hemlock scale in United States Christmas tree production areas.</title>
        <authorList>
            <person name="Barrett H."/>
            <person name="Lovett B."/>
            <person name="Macias A.M."/>
            <person name="Stajich J.E."/>
            <person name="Kasson M.T."/>
        </authorList>
    </citation>
    <scope>NUCLEOTIDE SEQUENCE</scope>
    <source>
        <strain evidence="8">ARSEF 14590</strain>
    </source>
</reference>
<evidence type="ECO:0000256" key="2">
    <source>
        <dbReference type="ARBA" id="ARBA00022705"/>
    </source>
</evidence>
<comment type="caution">
    <text evidence="8">The sequence shown here is derived from an EMBL/GenBank/DDBJ whole genome shotgun (WGS) entry which is preliminary data.</text>
</comment>
<comment type="similarity">
    <text evidence="6">Belongs to the CTF8 family.</text>
</comment>
<keyword evidence="2" id="KW-0235">DNA replication</keyword>
<dbReference type="PANTHER" id="PTHR28605">
    <property type="entry name" value="CTF8, CHROMOSOME TRANSMISSION FIDELITY FACTOR 8 HOMOLOG (S. CEREVISIAE)"/>
    <property type="match status" value="1"/>
</dbReference>
<evidence type="ECO:0008006" key="10">
    <source>
        <dbReference type="Google" id="ProtNLM"/>
    </source>
</evidence>
<evidence type="ECO:0000256" key="4">
    <source>
        <dbReference type="ARBA" id="ARBA00023242"/>
    </source>
</evidence>
<keyword evidence="5" id="KW-0131">Cell cycle</keyword>
<dbReference type="PANTHER" id="PTHR28605:SF1">
    <property type="entry name" value="CHROMOSOME TRANSMISSION FIDELITY FACTOR 8"/>
    <property type="match status" value="1"/>
</dbReference>
<keyword evidence="3" id="KW-0238">DNA-binding</keyword>
<evidence type="ECO:0000256" key="5">
    <source>
        <dbReference type="ARBA" id="ARBA00023306"/>
    </source>
</evidence>
<dbReference type="AlphaFoldDB" id="A0AAJ0FVY4"/>
<name>A0AAJ0FVY4_9HYPO</name>
<dbReference type="EMBL" id="JASWJB010000195">
    <property type="protein sequence ID" value="KAK2593789.1"/>
    <property type="molecule type" value="Genomic_DNA"/>
</dbReference>
<gene>
    <name evidence="8" type="ORF">QQS21_008497</name>
</gene>
<keyword evidence="4" id="KW-0539">Nucleus</keyword>
<dbReference type="InterPro" id="IPR018607">
    <property type="entry name" value="Ctf8"/>
</dbReference>
<proteinExistence type="inferred from homology"/>
<organism evidence="8 9">
    <name type="scientific">Conoideocrella luteorostrata</name>
    <dbReference type="NCBI Taxonomy" id="1105319"/>
    <lineage>
        <taxon>Eukaryota</taxon>
        <taxon>Fungi</taxon>
        <taxon>Dikarya</taxon>
        <taxon>Ascomycota</taxon>
        <taxon>Pezizomycotina</taxon>
        <taxon>Sordariomycetes</taxon>
        <taxon>Hypocreomycetidae</taxon>
        <taxon>Hypocreales</taxon>
        <taxon>Clavicipitaceae</taxon>
        <taxon>Conoideocrella</taxon>
    </lineage>
</organism>
<evidence type="ECO:0000256" key="7">
    <source>
        <dbReference type="SAM" id="MobiDB-lite"/>
    </source>
</evidence>